<proteinExistence type="predicted"/>
<sequence length="113" mass="12680">MKHTSTLDTYPPSSLRIVLKLVHFDKSARKSMTSAIMLTDKPAIEADMEIVSDYDIERKLLMSVKLSSNCQMCPRKSSIDNRRKGLGEVTDAYDFHGSNETLVYGVHIKSDAV</sequence>
<evidence type="ECO:0000313" key="2">
    <source>
        <dbReference type="Proteomes" id="UP001054945"/>
    </source>
</evidence>
<gene>
    <name evidence="1" type="ORF">CEXT_23291</name>
</gene>
<dbReference type="EMBL" id="BPLR01017842">
    <property type="protein sequence ID" value="GIY94915.1"/>
    <property type="molecule type" value="Genomic_DNA"/>
</dbReference>
<reference evidence="1 2" key="1">
    <citation type="submission" date="2021-06" db="EMBL/GenBank/DDBJ databases">
        <title>Caerostris extrusa draft genome.</title>
        <authorList>
            <person name="Kono N."/>
            <person name="Arakawa K."/>
        </authorList>
    </citation>
    <scope>NUCLEOTIDE SEQUENCE [LARGE SCALE GENOMIC DNA]</scope>
</reference>
<keyword evidence="2" id="KW-1185">Reference proteome</keyword>
<comment type="caution">
    <text evidence="1">The sequence shown here is derived from an EMBL/GenBank/DDBJ whole genome shotgun (WGS) entry which is preliminary data.</text>
</comment>
<dbReference type="Proteomes" id="UP001054945">
    <property type="component" value="Unassembled WGS sequence"/>
</dbReference>
<organism evidence="1 2">
    <name type="scientific">Caerostris extrusa</name>
    <name type="common">Bark spider</name>
    <name type="synonym">Caerostris bankana</name>
    <dbReference type="NCBI Taxonomy" id="172846"/>
    <lineage>
        <taxon>Eukaryota</taxon>
        <taxon>Metazoa</taxon>
        <taxon>Ecdysozoa</taxon>
        <taxon>Arthropoda</taxon>
        <taxon>Chelicerata</taxon>
        <taxon>Arachnida</taxon>
        <taxon>Araneae</taxon>
        <taxon>Araneomorphae</taxon>
        <taxon>Entelegynae</taxon>
        <taxon>Araneoidea</taxon>
        <taxon>Araneidae</taxon>
        <taxon>Caerostris</taxon>
    </lineage>
</organism>
<name>A0AAV4XIM9_CAEEX</name>
<accession>A0AAV4XIM9</accession>
<evidence type="ECO:0000313" key="1">
    <source>
        <dbReference type="EMBL" id="GIY94915.1"/>
    </source>
</evidence>
<protein>
    <submittedName>
        <fullName evidence="1">Uncharacterized protein</fullName>
    </submittedName>
</protein>
<dbReference type="AlphaFoldDB" id="A0AAV4XIM9"/>